<accession>A0ABD3VZB9</accession>
<organism evidence="7 8">
    <name type="scientific">Sinanodonta woodiana</name>
    <name type="common">Chinese pond mussel</name>
    <name type="synonym">Anodonta woodiana</name>
    <dbReference type="NCBI Taxonomy" id="1069815"/>
    <lineage>
        <taxon>Eukaryota</taxon>
        <taxon>Metazoa</taxon>
        <taxon>Spiralia</taxon>
        <taxon>Lophotrochozoa</taxon>
        <taxon>Mollusca</taxon>
        <taxon>Bivalvia</taxon>
        <taxon>Autobranchia</taxon>
        <taxon>Heteroconchia</taxon>
        <taxon>Palaeoheterodonta</taxon>
        <taxon>Unionida</taxon>
        <taxon>Unionoidea</taxon>
        <taxon>Unionidae</taxon>
        <taxon>Unioninae</taxon>
        <taxon>Sinanodonta</taxon>
    </lineage>
</organism>
<dbReference type="PANTHER" id="PTHR28573:SF1">
    <property type="entry name" value="SPINDLE AND KINETOCHORE-ASSOCIATED PROTEIN 1"/>
    <property type="match status" value="1"/>
</dbReference>
<keyword evidence="8" id="KW-1185">Reference proteome</keyword>
<evidence type="ECO:0000256" key="3">
    <source>
        <dbReference type="ARBA" id="ARBA00047182"/>
    </source>
</evidence>
<feature type="region of interest" description="Disordered" evidence="6">
    <location>
        <begin position="91"/>
        <end position="146"/>
    </location>
</feature>
<comment type="similarity">
    <text evidence="1">Belongs to the SKA1 family.</text>
</comment>
<evidence type="ECO:0000313" key="7">
    <source>
        <dbReference type="EMBL" id="KAL3865690.1"/>
    </source>
</evidence>
<dbReference type="EMBL" id="JBJQND010000009">
    <property type="protein sequence ID" value="KAL3865690.1"/>
    <property type="molecule type" value="Genomic_DNA"/>
</dbReference>
<name>A0ABD3VZB9_SINWO</name>
<dbReference type="Proteomes" id="UP001634394">
    <property type="component" value="Unassembled WGS sequence"/>
</dbReference>
<feature type="coiled-coil region" evidence="5">
    <location>
        <begin position="39"/>
        <end position="73"/>
    </location>
</feature>
<evidence type="ECO:0000256" key="5">
    <source>
        <dbReference type="SAM" id="Coils"/>
    </source>
</evidence>
<dbReference type="PANTHER" id="PTHR28573">
    <property type="entry name" value="SPINDLE AND KINETOCHORE-ASSOCIATED PROTEIN 1"/>
    <property type="match status" value="1"/>
</dbReference>
<evidence type="ECO:0000256" key="2">
    <source>
        <dbReference type="ARBA" id="ARBA00023054"/>
    </source>
</evidence>
<dbReference type="FunFam" id="1.10.10.1890:FF:000002">
    <property type="entry name" value="Spindle and kinetochore-associated protein 1"/>
    <property type="match status" value="1"/>
</dbReference>
<dbReference type="Gene3D" id="6.10.250.1370">
    <property type="match status" value="1"/>
</dbReference>
<evidence type="ECO:0000313" key="8">
    <source>
        <dbReference type="Proteomes" id="UP001634394"/>
    </source>
</evidence>
<dbReference type="AlphaFoldDB" id="A0ABD3VZB9"/>
<sequence length="283" mass="33121">MDSGSLEELARHFKNKLSDLQTVLEIQNTKDDEMCQTSILSLETELENLEVIMILLQNEVKKARKECEKKQKLNEALLDFNKRLQYTISSIPDRLPRQQSNADQRKVESKISEEKEKPLDSEVKEDLPPLGNSNNSNGQQSMQQLKKSFQEQNINNVYQPEIQYLTVEEFEAVPKYMKGRMNYKQVNAMIDEMNKAYGVKYKLLKQKKSSLNDVNRKRYELYKLQESKETAGCYFIIDDDIKDVSVKKMDNTTRSILTILRHCGRIKEVRGGRLTRYVLIDMY</sequence>
<evidence type="ECO:0000256" key="6">
    <source>
        <dbReference type="SAM" id="MobiDB-lite"/>
    </source>
</evidence>
<evidence type="ECO:0000256" key="1">
    <source>
        <dbReference type="ARBA" id="ARBA00006836"/>
    </source>
</evidence>
<feature type="compositionally biased region" description="Low complexity" evidence="6">
    <location>
        <begin position="131"/>
        <end position="144"/>
    </location>
</feature>
<gene>
    <name evidence="7" type="ORF">ACJMK2_043054</name>
</gene>
<proteinExistence type="inferred from homology"/>
<evidence type="ECO:0000256" key="4">
    <source>
        <dbReference type="ARBA" id="ARBA00047202"/>
    </source>
</evidence>
<keyword evidence="2 5" id="KW-0175">Coiled coil</keyword>
<dbReference type="InterPro" id="IPR042031">
    <property type="entry name" value="SKA1_MBD_sf"/>
</dbReference>
<feature type="compositionally biased region" description="Basic and acidic residues" evidence="6">
    <location>
        <begin position="103"/>
        <end position="127"/>
    </location>
</feature>
<protein>
    <recommendedName>
        <fullName evidence="3">SKA complex subunit 1</fullName>
    </recommendedName>
    <alternativeName>
        <fullName evidence="4">Spindle and kinetochore-associated protein 1</fullName>
    </alternativeName>
</protein>
<dbReference type="Gene3D" id="1.10.10.1890">
    <property type="entry name" value="Ska1 microtubule binding domain-like"/>
    <property type="match status" value="1"/>
</dbReference>
<dbReference type="InterPro" id="IPR009829">
    <property type="entry name" value="SKA1"/>
</dbReference>
<comment type="caution">
    <text evidence="7">The sequence shown here is derived from an EMBL/GenBank/DDBJ whole genome shotgun (WGS) entry which is preliminary data.</text>
</comment>
<reference evidence="7 8" key="1">
    <citation type="submission" date="2024-11" db="EMBL/GenBank/DDBJ databases">
        <title>Chromosome-level genome assembly of the freshwater bivalve Anodonta woodiana.</title>
        <authorList>
            <person name="Chen X."/>
        </authorList>
    </citation>
    <scope>NUCLEOTIDE SEQUENCE [LARGE SCALE GENOMIC DNA]</scope>
    <source>
        <strain evidence="7">MN2024</strain>
        <tissue evidence="7">Gills</tissue>
    </source>
</reference>
<dbReference type="Pfam" id="PF07160">
    <property type="entry name" value="SKA1"/>
    <property type="match status" value="1"/>
</dbReference>